<dbReference type="InterPro" id="IPR011335">
    <property type="entry name" value="Restrct_endonuc-II-like"/>
</dbReference>
<keyword evidence="2" id="KW-0378">Hydrolase</keyword>
<name>A0A953HLX1_9BACT</name>
<reference evidence="2" key="1">
    <citation type="submission" date="2021-06" db="EMBL/GenBank/DDBJ databases">
        <title>44 bacteria genomes isolated from Dapeng, Shenzhen.</title>
        <authorList>
            <person name="Zheng W."/>
            <person name="Yu S."/>
            <person name="Huang Y."/>
        </authorList>
    </citation>
    <scope>NUCLEOTIDE SEQUENCE</scope>
    <source>
        <strain evidence="2">DP5N28-2</strain>
    </source>
</reference>
<dbReference type="RefSeq" id="WP_222578433.1">
    <property type="nucleotide sequence ID" value="NZ_JAHVHU010000002.1"/>
</dbReference>
<dbReference type="InterPro" id="IPR012296">
    <property type="entry name" value="Nuclease_put_TT1808"/>
</dbReference>
<comment type="caution">
    <text evidence="2">The sequence shown here is derived from an EMBL/GenBank/DDBJ whole genome shotgun (WGS) entry which is preliminary data.</text>
</comment>
<accession>A0A953HLX1</accession>
<dbReference type="SUPFAM" id="SSF52980">
    <property type="entry name" value="Restriction endonuclease-like"/>
    <property type="match status" value="1"/>
</dbReference>
<keyword evidence="2" id="KW-0255">Endonuclease</keyword>
<feature type="domain" description="Putative restriction endonuclease" evidence="1">
    <location>
        <begin position="14"/>
        <end position="121"/>
    </location>
</feature>
<dbReference type="InterPro" id="IPR008538">
    <property type="entry name" value="Uma2"/>
</dbReference>
<organism evidence="2 3">
    <name type="scientific">Membranihabitans marinus</name>
    <dbReference type="NCBI Taxonomy" id="1227546"/>
    <lineage>
        <taxon>Bacteria</taxon>
        <taxon>Pseudomonadati</taxon>
        <taxon>Bacteroidota</taxon>
        <taxon>Saprospiria</taxon>
        <taxon>Saprospirales</taxon>
        <taxon>Saprospiraceae</taxon>
        <taxon>Membranihabitans</taxon>
    </lineage>
</organism>
<proteinExistence type="predicted"/>
<dbReference type="Pfam" id="PF05685">
    <property type="entry name" value="Uma2"/>
    <property type="match status" value="1"/>
</dbReference>
<keyword evidence="3" id="KW-1185">Reference proteome</keyword>
<evidence type="ECO:0000259" key="1">
    <source>
        <dbReference type="Pfam" id="PF05685"/>
    </source>
</evidence>
<protein>
    <submittedName>
        <fullName evidence="2">Uma2 family endonuclease</fullName>
    </submittedName>
</protein>
<dbReference type="AlphaFoldDB" id="A0A953HLX1"/>
<dbReference type="PANTHER" id="PTHR35400:SF1">
    <property type="entry name" value="SLR1083 PROTEIN"/>
    <property type="match status" value="1"/>
</dbReference>
<dbReference type="PANTHER" id="PTHR35400">
    <property type="entry name" value="SLR1083 PROTEIN"/>
    <property type="match status" value="1"/>
</dbReference>
<evidence type="ECO:0000313" key="2">
    <source>
        <dbReference type="EMBL" id="MBY5956918.1"/>
    </source>
</evidence>
<dbReference type="Gene3D" id="3.90.1570.10">
    <property type="entry name" value="tt1808, chain A"/>
    <property type="match status" value="1"/>
</dbReference>
<dbReference type="GO" id="GO:0004519">
    <property type="term" value="F:endonuclease activity"/>
    <property type="evidence" value="ECO:0007669"/>
    <property type="project" value="UniProtKB-KW"/>
</dbReference>
<dbReference type="EMBL" id="JAHVHU010000002">
    <property type="protein sequence ID" value="MBY5956918.1"/>
    <property type="molecule type" value="Genomic_DNA"/>
</dbReference>
<dbReference type="Proteomes" id="UP000753961">
    <property type="component" value="Unassembled WGS sequence"/>
</dbReference>
<sequence length="138" mass="15611">MSVVAVNKRLITSEEYHKMGETGLLKPDERMELINGEIFTMAPIGTRYFASVNKINALFVPVFVDQYIVSIQNCIHVDKWNEPEPDLVILKKDKKEYSKILPGPNGTLVVVDVSDITYSVDKKSNGPYILHQVFRNVG</sequence>
<evidence type="ECO:0000313" key="3">
    <source>
        <dbReference type="Proteomes" id="UP000753961"/>
    </source>
</evidence>
<keyword evidence="2" id="KW-0540">Nuclease</keyword>
<gene>
    <name evidence="2" type="ORF">KUV50_02145</name>
</gene>